<feature type="region of interest" description="Disordered" evidence="5">
    <location>
        <begin position="299"/>
        <end position="328"/>
    </location>
</feature>
<comment type="subcellular location">
    <subcellularLocation>
        <location evidence="1">Cell outer membrane</location>
    </subcellularLocation>
</comment>
<evidence type="ECO:0000256" key="5">
    <source>
        <dbReference type="SAM" id="MobiDB-lite"/>
    </source>
</evidence>
<sequence length="328" mass="37362">MISCNNDKKTKNNQHKEVITEKTHVSNKDNQVKNTSNNSVKEFSWNDVPKSTADIGTYPYITAPKSMIIDKDESESYEFDKLEFFDGSHFFVLEGKVERMIIEMDGDKPWQQYLFDKSVSEYLKSIGAKLIFDGQIPNELTRKWGSDPNSIYKHMHEFYASDVVNHPVSLYALKTSNKKIGFQVSSNSRSIAVVENKIFEQTIEKITAEAIINDINSKGFTSLHINFDTGKSRIKADSYERINEISKMLKENPNLKISIEGHTDNVGDELFNMKLSENRAKAILLSLVDEGIEESRLKSKGFGQTKPIGDNSSEEGKAQNRRVELRKI</sequence>
<keyword evidence="2 4" id="KW-0472">Membrane</keyword>
<gene>
    <name evidence="7" type="ORF">JCM19300_1831</name>
</gene>
<dbReference type="PRINTS" id="PR01021">
    <property type="entry name" value="OMPADOMAIN"/>
</dbReference>
<dbReference type="Pfam" id="PF00691">
    <property type="entry name" value="OmpA"/>
    <property type="match status" value="1"/>
</dbReference>
<evidence type="ECO:0000259" key="6">
    <source>
        <dbReference type="PROSITE" id="PS51123"/>
    </source>
</evidence>
<dbReference type="AlphaFoldDB" id="A0A090VFG4"/>
<dbReference type="Proteomes" id="UP000029644">
    <property type="component" value="Unassembled WGS sequence"/>
</dbReference>
<feature type="compositionally biased region" description="Basic and acidic residues" evidence="5">
    <location>
        <begin position="314"/>
        <end position="328"/>
    </location>
</feature>
<dbReference type="EMBL" id="BBNQ01000011">
    <property type="protein sequence ID" value="GAL63485.1"/>
    <property type="molecule type" value="Genomic_DNA"/>
</dbReference>
<evidence type="ECO:0000313" key="7">
    <source>
        <dbReference type="EMBL" id="GAL63485.1"/>
    </source>
</evidence>
<name>A0A090VFG4_9FLAO</name>
<evidence type="ECO:0000256" key="1">
    <source>
        <dbReference type="ARBA" id="ARBA00004442"/>
    </source>
</evidence>
<organism evidence="7 8">
    <name type="scientific">Algibacter lectus</name>
    <dbReference type="NCBI Taxonomy" id="221126"/>
    <lineage>
        <taxon>Bacteria</taxon>
        <taxon>Pseudomonadati</taxon>
        <taxon>Bacteroidota</taxon>
        <taxon>Flavobacteriia</taxon>
        <taxon>Flavobacteriales</taxon>
        <taxon>Flavobacteriaceae</taxon>
        <taxon>Algibacter</taxon>
    </lineage>
</organism>
<dbReference type="PANTHER" id="PTHR30329">
    <property type="entry name" value="STATOR ELEMENT OF FLAGELLAR MOTOR COMPLEX"/>
    <property type="match status" value="1"/>
</dbReference>
<dbReference type="InterPro" id="IPR006664">
    <property type="entry name" value="OMP_bac"/>
</dbReference>
<dbReference type="SUPFAM" id="SSF103088">
    <property type="entry name" value="OmpA-like"/>
    <property type="match status" value="1"/>
</dbReference>
<dbReference type="InterPro" id="IPR036737">
    <property type="entry name" value="OmpA-like_sf"/>
</dbReference>
<protein>
    <submittedName>
        <fullName evidence="7">Outer membrane protein</fullName>
    </submittedName>
</protein>
<dbReference type="PROSITE" id="PS51123">
    <property type="entry name" value="OMPA_2"/>
    <property type="match status" value="1"/>
</dbReference>
<feature type="domain" description="OmpA-like" evidence="6">
    <location>
        <begin position="221"/>
        <end position="328"/>
    </location>
</feature>
<evidence type="ECO:0000256" key="3">
    <source>
        <dbReference type="ARBA" id="ARBA00023237"/>
    </source>
</evidence>
<proteinExistence type="predicted"/>
<evidence type="ECO:0000256" key="2">
    <source>
        <dbReference type="ARBA" id="ARBA00023136"/>
    </source>
</evidence>
<evidence type="ECO:0000256" key="4">
    <source>
        <dbReference type="PROSITE-ProRule" id="PRU00473"/>
    </source>
</evidence>
<dbReference type="Gene3D" id="3.30.1330.60">
    <property type="entry name" value="OmpA-like domain"/>
    <property type="match status" value="1"/>
</dbReference>
<evidence type="ECO:0000313" key="8">
    <source>
        <dbReference type="Proteomes" id="UP000029644"/>
    </source>
</evidence>
<comment type="caution">
    <text evidence="7">The sequence shown here is derived from an EMBL/GenBank/DDBJ whole genome shotgun (WGS) entry which is preliminary data.</text>
</comment>
<dbReference type="InterPro" id="IPR006665">
    <property type="entry name" value="OmpA-like"/>
</dbReference>
<dbReference type="InterPro" id="IPR050330">
    <property type="entry name" value="Bact_OuterMem_StrucFunc"/>
</dbReference>
<dbReference type="CDD" id="cd07185">
    <property type="entry name" value="OmpA_C-like"/>
    <property type="match status" value="1"/>
</dbReference>
<dbReference type="GO" id="GO:0009279">
    <property type="term" value="C:cell outer membrane"/>
    <property type="evidence" value="ECO:0007669"/>
    <property type="project" value="UniProtKB-SubCell"/>
</dbReference>
<accession>A0A090VFG4</accession>
<keyword evidence="3" id="KW-0998">Cell outer membrane</keyword>
<dbReference type="RefSeq" id="WP_238568426.1">
    <property type="nucleotide sequence ID" value="NZ_BBNQ01000011.1"/>
</dbReference>
<reference evidence="7 8" key="1">
    <citation type="journal article" date="2014" name="Genome Announc.">
        <title>Draft Genome Sequences of Marine Flavobacterium Algibacter lectus Strains SS8 and NR4.</title>
        <authorList>
            <person name="Takatani N."/>
            <person name="Nakanishi M."/>
            <person name="Meirelles P."/>
            <person name="Mino S."/>
            <person name="Suda W."/>
            <person name="Oshima K."/>
            <person name="Hattori M."/>
            <person name="Ohkuma M."/>
            <person name="Hosokawa M."/>
            <person name="Miyashita K."/>
            <person name="Thompson F.L."/>
            <person name="Niwa A."/>
            <person name="Sawabe T."/>
            <person name="Sawabe T."/>
        </authorList>
    </citation>
    <scope>NUCLEOTIDE SEQUENCE [LARGE SCALE GENOMIC DNA]</scope>
    <source>
        <strain evidence="7 8">JCM 19300</strain>
    </source>
</reference>
<dbReference type="PANTHER" id="PTHR30329:SF21">
    <property type="entry name" value="LIPOPROTEIN YIAD-RELATED"/>
    <property type="match status" value="1"/>
</dbReference>